<accession>A0A1I6ZRN9</accession>
<sequence length="164" mass="18818">MRKILLLAFFSVIAFQSFTQSLVIPENPKLEKAEDYSAYEDLVVRCVDYLFDHPVDQNGAKRQECTEFLIKWMDGSPNVTVVLHADLVELNEGELLMAYLGAYVKYALEHKEAEAMACTLYAVERSIEMYEKNKDHLKKGKVMKKLLKAKKKGGLEAYVQEFVN</sequence>
<name>A0A1I6ZRN9_9FLAO</name>
<proteinExistence type="predicted"/>
<organism evidence="2 3">
    <name type="scientific">Lishizhenia tianjinensis</name>
    <dbReference type="NCBI Taxonomy" id="477690"/>
    <lineage>
        <taxon>Bacteria</taxon>
        <taxon>Pseudomonadati</taxon>
        <taxon>Bacteroidota</taxon>
        <taxon>Flavobacteriia</taxon>
        <taxon>Flavobacteriales</taxon>
        <taxon>Crocinitomicaceae</taxon>
        <taxon>Lishizhenia</taxon>
    </lineage>
</organism>
<keyword evidence="3" id="KW-1185">Reference proteome</keyword>
<dbReference type="Proteomes" id="UP000236454">
    <property type="component" value="Unassembled WGS sequence"/>
</dbReference>
<feature type="signal peptide" evidence="1">
    <location>
        <begin position="1"/>
        <end position="19"/>
    </location>
</feature>
<dbReference type="AlphaFoldDB" id="A0A1I6ZRN9"/>
<reference evidence="2 3" key="1">
    <citation type="submission" date="2016-10" db="EMBL/GenBank/DDBJ databases">
        <authorList>
            <person name="de Groot N.N."/>
        </authorList>
    </citation>
    <scope>NUCLEOTIDE SEQUENCE [LARGE SCALE GENOMIC DNA]</scope>
    <source>
        <strain evidence="2 3">CGMCC 1.7005</strain>
    </source>
</reference>
<evidence type="ECO:0000256" key="1">
    <source>
        <dbReference type="SAM" id="SignalP"/>
    </source>
</evidence>
<feature type="chain" id="PRO_5014886724" evidence="1">
    <location>
        <begin position="20"/>
        <end position="164"/>
    </location>
</feature>
<dbReference type="OrthoDB" id="793442at2"/>
<keyword evidence="1" id="KW-0732">Signal</keyword>
<protein>
    <submittedName>
        <fullName evidence="2">Uncharacterized protein</fullName>
    </submittedName>
</protein>
<dbReference type="EMBL" id="FPAS01000002">
    <property type="protein sequence ID" value="SFT65340.1"/>
    <property type="molecule type" value="Genomic_DNA"/>
</dbReference>
<evidence type="ECO:0000313" key="3">
    <source>
        <dbReference type="Proteomes" id="UP000236454"/>
    </source>
</evidence>
<dbReference type="RefSeq" id="WP_090247943.1">
    <property type="nucleotide sequence ID" value="NZ_FPAS01000002.1"/>
</dbReference>
<dbReference type="STRING" id="477690.SAMN05216474_1570"/>
<evidence type="ECO:0000313" key="2">
    <source>
        <dbReference type="EMBL" id="SFT65340.1"/>
    </source>
</evidence>
<gene>
    <name evidence="2" type="ORF">SAMN05216474_1570</name>
</gene>